<protein>
    <submittedName>
        <fullName evidence="4">O-methyltransferase YrrM</fullName>
    </submittedName>
</protein>
<evidence type="ECO:0000313" key="4">
    <source>
        <dbReference type="EMBL" id="MDR7329038.1"/>
    </source>
</evidence>
<gene>
    <name evidence="4" type="ORF">J2S39_000714</name>
</gene>
<evidence type="ECO:0000256" key="1">
    <source>
        <dbReference type="ARBA" id="ARBA00022603"/>
    </source>
</evidence>
<keyword evidence="3" id="KW-0949">S-adenosyl-L-methionine</keyword>
<evidence type="ECO:0000256" key="3">
    <source>
        <dbReference type="ARBA" id="ARBA00022691"/>
    </source>
</evidence>
<accession>A0ABU1ZXF6</accession>
<dbReference type="Pfam" id="PF01596">
    <property type="entry name" value="Methyltransf_3"/>
    <property type="match status" value="1"/>
</dbReference>
<name>A0ABU1ZXF6_9CORY</name>
<proteinExistence type="predicted"/>
<dbReference type="RefSeq" id="WP_290198013.1">
    <property type="nucleotide sequence ID" value="NZ_CP047654.1"/>
</dbReference>
<dbReference type="InterPro" id="IPR002935">
    <property type="entry name" value="SAM_O-MeTrfase"/>
</dbReference>
<sequence>MTDTAFEALSKYIGSTSARGDAFVAARREAEEFGVTAPDEAVGQLLATLTATATAGRADANVVAITSAANVVGLYFLDALPEKGVLTCINPEATHNNQAKATFRDAGYAAARARFLTARPLEVMGRLASDTYQVVYADVSPMDLSAVIDSAWSLLTVGGTLVLADSLLDGTIADQTRTDRDTAGAREADAKALELTDAQVTRLPLGAGLTLITRLR</sequence>
<dbReference type="SUPFAM" id="SSF53335">
    <property type="entry name" value="S-adenosyl-L-methionine-dependent methyltransferases"/>
    <property type="match status" value="1"/>
</dbReference>
<dbReference type="Gene3D" id="3.40.50.150">
    <property type="entry name" value="Vaccinia Virus protein VP39"/>
    <property type="match status" value="1"/>
</dbReference>
<evidence type="ECO:0000256" key="2">
    <source>
        <dbReference type="ARBA" id="ARBA00022679"/>
    </source>
</evidence>
<dbReference type="InterPro" id="IPR029063">
    <property type="entry name" value="SAM-dependent_MTases_sf"/>
</dbReference>
<dbReference type="EMBL" id="JAVDXZ010000001">
    <property type="protein sequence ID" value="MDR7329038.1"/>
    <property type="molecule type" value="Genomic_DNA"/>
</dbReference>
<keyword evidence="1" id="KW-0489">Methyltransferase</keyword>
<organism evidence="4 5">
    <name type="scientific">Corynebacterium guangdongense</name>
    <dbReference type="NCBI Taxonomy" id="1783348"/>
    <lineage>
        <taxon>Bacteria</taxon>
        <taxon>Bacillati</taxon>
        <taxon>Actinomycetota</taxon>
        <taxon>Actinomycetes</taxon>
        <taxon>Mycobacteriales</taxon>
        <taxon>Corynebacteriaceae</taxon>
        <taxon>Corynebacterium</taxon>
    </lineage>
</organism>
<evidence type="ECO:0000313" key="5">
    <source>
        <dbReference type="Proteomes" id="UP001180840"/>
    </source>
</evidence>
<keyword evidence="5" id="KW-1185">Reference proteome</keyword>
<reference evidence="4" key="1">
    <citation type="submission" date="2023-07" db="EMBL/GenBank/DDBJ databases">
        <title>Sequencing the genomes of 1000 actinobacteria strains.</title>
        <authorList>
            <person name="Klenk H.-P."/>
        </authorList>
    </citation>
    <scope>NUCLEOTIDE SEQUENCE</scope>
    <source>
        <strain evidence="4">DSM 107476</strain>
    </source>
</reference>
<comment type="caution">
    <text evidence="4">The sequence shown here is derived from an EMBL/GenBank/DDBJ whole genome shotgun (WGS) entry which is preliminary data.</text>
</comment>
<dbReference type="Proteomes" id="UP001180840">
    <property type="component" value="Unassembled WGS sequence"/>
</dbReference>
<keyword evidence="2" id="KW-0808">Transferase</keyword>